<gene>
    <name evidence="1" type="ORF">Sru01_05150</name>
</gene>
<dbReference type="EMBL" id="BOOU01000007">
    <property type="protein sequence ID" value="GII75533.1"/>
    <property type="molecule type" value="Genomic_DNA"/>
</dbReference>
<comment type="caution">
    <text evidence="1">The sequence shown here is derived from an EMBL/GenBank/DDBJ whole genome shotgun (WGS) entry which is preliminary data.</text>
</comment>
<sequence length="105" mass="11118">MASGFEVVPESLVDGAGRLDAHGERYAAAIRQLRERGTGGASWGDVGLFEVLRMAYAECSETALDAFTRLGDTIQATGDGLRQVAANTRATETTITAALQGDQWV</sequence>
<reference evidence="1" key="1">
    <citation type="submission" date="2021-01" db="EMBL/GenBank/DDBJ databases">
        <title>Whole genome shotgun sequence of Sphaerisporangium rufum NBRC 109079.</title>
        <authorList>
            <person name="Komaki H."/>
            <person name="Tamura T."/>
        </authorList>
    </citation>
    <scope>NUCLEOTIDE SEQUENCE</scope>
    <source>
        <strain evidence="1">NBRC 109079</strain>
    </source>
</reference>
<dbReference type="Proteomes" id="UP000655287">
    <property type="component" value="Unassembled WGS sequence"/>
</dbReference>
<evidence type="ECO:0000313" key="2">
    <source>
        <dbReference type="Proteomes" id="UP000655287"/>
    </source>
</evidence>
<organism evidence="1 2">
    <name type="scientific">Sphaerisporangium rufum</name>
    <dbReference type="NCBI Taxonomy" id="1381558"/>
    <lineage>
        <taxon>Bacteria</taxon>
        <taxon>Bacillati</taxon>
        <taxon>Actinomycetota</taxon>
        <taxon>Actinomycetes</taxon>
        <taxon>Streptosporangiales</taxon>
        <taxon>Streptosporangiaceae</taxon>
        <taxon>Sphaerisporangium</taxon>
    </lineage>
</organism>
<protein>
    <recommendedName>
        <fullName evidence="3">ESX-1 secretion-associated protein</fullName>
    </recommendedName>
</protein>
<dbReference type="RefSeq" id="WP_203982191.1">
    <property type="nucleotide sequence ID" value="NZ_BOOU01000007.1"/>
</dbReference>
<evidence type="ECO:0008006" key="3">
    <source>
        <dbReference type="Google" id="ProtNLM"/>
    </source>
</evidence>
<keyword evidence="2" id="KW-1185">Reference proteome</keyword>
<accession>A0A919QYC3</accession>
<name>A0A919QYC3_9ACTN</name>
<evidence type="ECO:0000313" key="1">
    <source>
        <dbReference type="EMBL" id="GII75533.1"/>
    </source>
</evidence>
<proteinExistence type="predicted"/>
<dbReference type="AlphaFoldDB" id="A0A919QYC3"/>